<feature type="compositionally biased region" description="Low complexity" evidence="1">
    <location>
        <begin position="22"/>
        <end position="33"/>
    </location>
</feature>
<evidence type="ECO:0000256" key="2">
    <source>
        <dbReference type="SAM" id="SignalP"/>
    </source>
</evidence>
<accession>A0A840NJT6</accession>
<proteinExistence type="predicted"/>
<evidence type="ECO:0008006" key="5">
    <source>
        <dbReference type="Google" id="ProtNLM"/>
    </source>
</evidence>
<gene>
    <name evidence="3" type="ORF">BJ969_004912</name>
</gene>
<feature type="chain" id="PRO_5038732594" description="Subtilisin inhibitor-like" evidence="2">
    <location>
        <begin position="18"/>
        <end position="178"/>
    </location>
</feature>
<name>A0A840NJT6_9PSEU</name>
<keyword evidence="2" id="KW-0732">Signal</keyword>
<organism evidence="3 4">
    <name type="scientific">Saccharopolyspora gloriosae</name>
    <dbReference type="NCBI Taxonomy" id="455344"/>
    <lineage>
        <taxon>Bacteria</taxon>
        <taxon>Bacillati</taxon>
        <taxon>Actinomycetota</taxon>
        <taxon>Actinomycetes</taxon>
        <taxon>Pseudonocardiales</taxon>
        <taxon>Pseudonocardiaceae</taxon>
        <taxon>Saccharopolyspora</taxon>
    </lineage>
</organism>
<evidence type="ECO:0000313" key="4">
    <source>
        <dbReference type="Proteomes" id="UP000580474"/>
    </source>
</evidence>
<reference evidence="3 4" key="1">
    <citation type="submission" date="2020-08" db="EMBL/GenBank/DDBJ databases">
        <title>Sequencing the genomes of 1000 actinobacteria strains.</title>
        <authorList>
            <person name="Klenk H.-P."/>
        </authorList>
    </citation>
    <scope>NUCLEOTIDE SEQUENCE [LARGE SCALE GENOMIC DNA]</scope>
    <source>
        <strain evidence="3 4">DSM 45582</strain>
    </source>
</reference>
<evidence type="ECO:0000313" key="3">
    <source>
        <dbReference type="EMBL" id="MBB5071824.1"/>
    </source>
</evidence>
<evidence type="ECO:0000256" key="1">
    <source>
        <dbReference type="SAM" id="MobiDB-lite"/>
    </source>
</evidence>
<dbReference type="EMBL" id="JACHIV010000001">
    <property type="protein sequence ID" value="MBB5071824.1"/>
    <property type="molecule type" value="Genomic_DNA"/>
</dbReference>
<sequence length="178" mass="18006">MRARLIAGSMIAGLCLAGCGAAPESAPAQQPPAVVTLPKALEPPPPTADAAPSGPAEPSATGEAPATTSVTTGDSSSTTPTSDTGESTAPPDTGDTDCGEITNRAGVTYRLFAENESGKTLGCAEAERVMTKYLSLPADEYQGSGRFANFEGYGCASTPQEREKALCAKQGISTYITA</sequence>
<dbReference type="RefSeq" id="WP_184482488.1">
    <property type="nucleotide sequence ID" value="NZ_JACHIV010000001.1"/>
</dbReference>
<feature type="signal peptide" evidence="2">
    <location>
        <begin position="1"/>
        <end position="17"/>
    </location>
</feature>
<dbReference type="AlphaFoldDB" id="A0A840NJT6"/>
<feature type="region of interest" description="Disordered" evidence="1">
    <location>
        <begin position="22"/>
        <end position="101"/>
    </location>
</feature>
<dbReference type="Proteomes" id="UP000580474">
    <property type="component" value="Unassembled WGS sequence"/>
</dbReference>
<keyword evidence="4" id="KW-1185">Reference proteome</keyword>
<protein>
    <recommendedName>
        <fullName evidence="5">Subtilisin inhibitor-like</fullName>
    </recommendedName>
</protein>
<feature type="compositionally biased region" description="Low complexity" evidence="1">
    <location>
        <begin position="67"/>
        <end position="88"/>
    </location>
</feature>
<comment type="caution">
    <text evidence="3">The sequence shown here is derived from an EMBL/GenBank/DDBJ whole genome shotgun (WGS) entry which is preliminary data.</text>
</comment>